<protein>
    <submittedName>
        <fullName evidence="6">TetR/AcrR family transcriptional regulator</fullName>
    </submittedName>
</protein>
<evidence type="ECO:0000256" key="1">
    <source>
        <dbReference type="ARBA" id="ARBA00023015"/>
    </source>
</evidence>
<feature type="domain" description="HTH tetR-type" evidence="5">
    <location>
        <begin position="1"/>
        <end position="53"/>
    </location>
</feature>
<dbReference type="EMBL" id="JBHTIR010002294">
    <property type="protein sequence ID" value="MFD0853590.1"/>
    <property type="molecule type" value="Genomic_DNA"/>
</dbReference>
<feature type="DNA-binding region" description="H-T-H motif" evidence="4">
    <location>
        <begin position="16"/>
        <end position="35"/>
    </location>
</feature>
<comment type="caution">
    <text evidence="6">The sequence shown here is derived from an EMBL/GenBank/DDBJ whole genome shotgun (WGS) entry which is preliminary data.</text>
</comment>
<proteinExistence type="predicted"/>
<keyword evidence="7" id="KW-1185">Reference proteome</keyword>
<keyword evidence="3" id="KW-0804">Transcription</keyword>
<feature type="non-terminal residue" evidence="6">
    <location>
        <position position="1"/>
    </location>
</feature>
<evidence type="ECO:0000313" key="6">
    <source>
        <dbReference type="EMBL" id="MFD0853590.1"/>
    </source>
</evidence>
<dbReference type="PANTHER" id="PTHR30055:SF234">
    <property type="entry name" value="HTH-TYPE TRANSCRIPTIONAL REGULATOR BETI"/>
    <property type="match status" value="1"/>
</dbReference>
<dbReference type="InterPro" id="IPR001647">
    <property type="entry name" value="HTH_TetR"/>
</dbReference>
<evidence type="ECO:0000256" key="4">
    <source>
        <dbReference type="PROSITE-ProRule" id="PRU00335"/>
    </source>
</evidence>
<keyword evidence="2 4" id="KW-0238">DNA-binding</keyword>
<dbReference type="InterPro" id="IPR009057">
    <property type="entry name" value="Homeodomain-like_sf"/>
</dbReference>
<dbReference type="Proteomes" id="UP001597083">
    <property type="component" value="Unassembled WGS sequence"/>
</dbReference>
<reference evidence="7" key="1">
    <citation type="journal article" date="2019" name="Int. J. Syst. Evol. Microbiol.">
        <title>The Global Catalogue of Microorganisms (GCM) 10K type strain sequencing project: providing services to taxonomists for standard genome sequencing and annotation.</title>
        <authorList>
            <consortium name="The Broad Institute Genomics Platform"/>
            <consortium name="The Broad Institute Genome Sequencing Center for Infectious Disease"/>
            <person name="Wu L."/>
            <person name="Ma J."/>
        </authorList>
    </citation>
    <scope>NUCLEOTIDE SEQUENCE [LARGE SCALE GENOMIC DNA]</scope>
    <source>
        <strain evidence="7">JCM 31696</strain>
    </source>
</reference>
<gene>
    <name evidence="6" type="ORF">ACFQ07_15240</name>
</gene>
<dbReference type="PANTHER" id="PTHR30055">
    <property type="entry name" value="HTH-TYPE TRANSCRIPTIONAL REGULATOR RUTR"/>
    <property type="match status" value="1"/>
</dbReference>
<organism evidence="6 7">
    <name type="scientific">Actinomadura adrarensis</name>
    <dbReference type="NCBI Taxonomy" id="1819600"/>
    <lineage>
        <taxon>Bacteria</taxon>
        <taxon>Bacillati</taxon>
        <taxon>Actinomycetota</taxon>
        <taxon>Actinomycetes</taxon>
        <taxon>Streptosporangiales</taxon>
        <taxon>Thermomonosporaceae</taxon>
        <taxon>Actinomadura</taxon>
    </lineage>
</organism>
<name>A0ABW3CI40_9ACTN</name>
<dbReference type="PROSITE" id="PS50977">
    <property type="entry name" value="HTH_TETR_2"/>
    <property type="match status" value="1"/>
</dbReference>
<sequence length="208" mass="22033">DAALAQFAEHGFKGATIKGIAAAAGVSHGLLQHHFGSKDDLRGACDEYALQTFGTLDSFGVTSGEITNPDFLGELSGRSLLILRYIARAMVEGSPAASAFYENGASLTERFLSQNWPERFPEGSDRVRDAASVMAAMHLSTIVLHEHLSRRMGSDVLATEGASRLALGILDVYTSMGEFTASGMGQGIRDAVVKQQESHPTTNGGDDA</sequence>
<dbReference type="InterPro" id="IPR050109">
    <property type="entry name" value="HTH-type_TetR-like_transc_reg"/>
</dbReference>
<dbReference type="SUPFAM" id="SSF46689">
    <property type="entry name" value="Homeodomain-like"/>
    <property type="match status" value="1"/>
</dbReference>
<dbReference type="Pfam" id="PF00440">
    <property type="entry name" value="TetR_N"/>
    <property type="match status" value="1"/>
</dbReference>
<keyword evidence="1" id="KW-0805">Transcription regulation</keyword>
<evidence type="ECO:0000256" key="3">
    <source>
        <dbReference type="ARBA" id="ARBA00023163"/>
    </source>
</evidence>
<evidence type="ECO:0000256" key="2">
    <source>
        <dbReference type="ARBA" id="ARBA00023125"/>
    </source>
</evidence>
<evidence type="ECO:0000259" key="5">
    <source>
        <dbReference type="PROSITE" id="PS50977"/>
    </source>
</evidence>
<dbReference type="Gene3D" id="1.10.357.10">
    <property type="entry name" value="Tetracycline Repressor, domain 2"/>
    <property type="match status" value="1"/>
</dbReference>
<accession>A0ABW3CI40</accession>
<evidence type="ECO:0000313" key="7">
    <source>
        <dbReference type="Proteomes" id="UP001597083"/>
    </source>
</evidence>